<proteinExistence type="predicted"/>
<gene>
    <name evidence="1" type="ORF">F0185_00895</name>
</gene>
<dbReference type="Proteomes" id="UP000785613">
    <property type="component" value="Unassembled WGS sequence"/>
</dbReference>
<name>A0ABX0LHC0_9BURK</name>
<evidence type="ECO:0000313" key="1">
    <source>
        <dbReference type="EMBL" id="NHZ32155.1"/>
    </source>
</evidence>
<organism evidence="1 2">
    <name type="scientific">Massilia rubra</name>
    <dbReference type="NCBI Taxonomy" id="2607910"/>
    <lineage>
        <taxon>Bacteria</taxon>
        <taxon>Pseudomonadati</taxon>
        <taxon>Pseudomonadota</taxon>
        <taxon>Betaproteobacteria</taxon>
        <taxon>Burkholderiales</taxon>
        <taxon>Oxalobacteraceae</taxon>
        <taxon>Telluria group</taxon>
        <taxon>Massilia</taxon>
    </lineage>
</organism>
<dbReference type="EMBL" id="VUYU01000001">
    <property type="protein sequence ID" value="NHZ32155.1"/>
    <property type="molecule type" value="Genomic_DNA"/>
</dbReference>
<dbReference type="RefSeq" id="WP_167220749.1">
    <property type="nucleotide sequence ID" value="NZ_VUYU01000001.1"/>
</dbReference>
<comment type="caution">
    <text evidence="1">The sequence shown here is derived from an EMBL/GenBank/DDBJ whole genome shotgun (WGS) entry which is preliminary data.</text>
</comment>
<keyword evidence="2" id="KW-1185">Reference proteome</keyword>
<sequence length="189" mass="20647">MMRLLHFNFAPKPRQPYIAYAFLAAALLLASYTGWCYLTGAAAQTSADARLSRGVGALSAGTVESAAKPIAAQESSDDLAYERDVNDRLSVPWDALFREIESSVDDEVVLLGVESNSGRGTVSFIAEARSLNAMIAYARRLRTGNLLYEVEIMSHKIIVQDSLRPVRFVVNSRLRARAQTRPAAPTAPD</sequence>
<reference evidence="1 2" key="1">
    <citation type="submission" date="2019-09" db="EMBL/GenBank/DDBJ databases">
        <title>Taxonomy of Antarctic Massilia spp.: description of Massilia rubra sp. nov., Massilia aquatica sp. nov., Massilia mucilaginosa sp. nov., Massilia frigida sp. nov. isolated from streams, lakes and regoliths.</title>
        <authorList>
            <person name="Holochova P."/>
            <person name="Sedlacek I."/>
            <person name="Kralova S."/>
            <person name="Maslanova I."/>
            <person name="Busse H.-J."/>
            <person name="Stankova E."/>
            <person name="Vrbovska V."/>
            <person name="Kovarovic V."/>
            <person name="Bartak M."/>
            <person name="Svec P."/>
            <person name="Pantucek R."/>
        </authorList>
    </citation>
    <scope>NUCLEOTIDE SEQUENCE [LARGE SCALE GENOMIC DNA]</scope>
    <source>
        <strain evidence="1 2">CCM 8692</strain>
    </source>
</reference>
<evidence type="ECO:0000313" key="2">
    <source>
        <dbReference type="Proteomes" id="UP000785613"/>
    </source>
</evidence>
<accession>A0ABX0LHC0</accession>
<protein>
    <submittedName>
        <fullName evidence="1">Uncharacterized protein</fullName>
    </submittedName>
</protein>